<gene>
    <name evidence="4" type="ORF">L0U89_04165</name>
</gene>
<sequence length="150" mass="17585">MKTYAPKILILACVLMISPVLMAQQTKITHIAVYVKELKRSSDFYKNVFGFPEIDEPFKDGLHTWLDIGNNTSMHLIQAPWEPITINKINHICFSVPNMDDFVKNLERLKIEYEDWPGNKNKINIRPDGIKQIYLKDPDGYWIEINDEYK</sequence>
<dbReference type="PROSITE" id="PS51819">
    <property type="entry name" value="VOC"/>
    <property type="match status" value="1"/>
</dbReference>
<evidence type="ECO:0000313" key="4">
    <source>
        <dbReference type="EMBL" id="MCF1750256.1"/>
    </source>
</evidence>
<keyword evidence="1" id="KW-0479">Metal-binding</keyword>
<evidence type="ECO:0000256" key="2">
    <source>
        <dbReference type="SAM" id="SignalP"/>
    </source>
</evidence>
<feature type="chain" id="PRO_5045719496" evidence="2">
    <location>
        <begin position="24"/>
        <end position="150"/>
    </location>
</feature>
<dbReference type="Gene3D" id="3.10.180.10">
    <property type="entry name" value="2,3-Dihydroxybiphenyl 1,2-Dioxygenase, domain 1"/>
    <property type="match status" value="1"/>
</dbReference>
<dbReference type="RefSeq" id="WP_234860372.1">
    <property type="nucleotide sequence ID" value="NZ_JAKEVZ010000002.1"/>
</dbReference>
<keyword evidence="5" id="KW-1185">Reference proteome</keyword>
<evidence type="ECO:0000256" key="1">
    <source>
        <dbReference type="ARBA" id="ARBA00022723"/>
    </source>
</evidence>
<dbReference type="SUPFAM" id="SSF54593">
    <property type="entry name" value="Glyoxalase/Bleomycin resistance protein/Dihydroxybiphenyl dioxygenase"/>
    <property type="match status" value="1"/>
</dbReference>
<feature type="signal peptide" evidence="2">
    <location>
        <begin position="1"/>
        <end position="23"/>
    </location>
</feature>
<dbReference type="PANTHER" id="PTHR21366">
    <property type="entry name" value="GLYOXALASE FAMILY PROTEIN"/>
    <property type="match status" value="1"/>
</dbReference>
<organism evidence="4 5">
    <name type="scientific">Mariniradius sediminis</name>
    <dbReference type="NCBI Taxonomy" id="2909237"/>
    <lineage>
        <taxon>Bacteria</taxon>
        <taxon>Pseudomonadati</taxon>
        <taxon>Bacteroidota</taxon>
        <taxon>Cytophagia</taxon>
        <taxon>Cytophagales</taxon>
        <taxon>Cyclobacteriaceae</taxon>
        <taxon>Mariniradius</taxon>
    </lineage>
</organism>
<evidence type="ECO:0000259" key="3">
    <source>
        <dbReference type="PROSITE" id="PS51819"/>
    </source>
</evidence>
<protein>
    <submittedName>
        <fullName evidence="4">VOC family protein</fullName>
    </submittedName>
</protein>
<proteinExistence type="predicted"/>
<comment type="caution">
    <text evidence="4">The sequence shown here is derived from an EMBL/GenBank/DDBJ whole genome shotgun (WGS) entry which is preliminary data.</text>
</comment>
<dbReference type="InterPro" id="IPR029068">
    <property type="entry name" value="Glyas_Bleomycin-R_OHBP_Dase"/>
</dbReference>
<keyword evidence="2" id="KW-0732">Signal</keyword>
<dbReference type="InterPro" id="IPR018146">
    <property type="entry name" value="Glyoxalase_1_CS"/>
</dbReference>
<name>A0ABS9BRR7_9BACT</name>
<dbReference type="InterPro" id="IPR050383">
    <property type="entry name" value="GlyoxalaseI/FosfomycinResist"/>
</dbReference>
<accession>A0ABS9BRR7</accession>
<dbReference type="Proteomes" id="UP001201449">
    <property type="component" value="Unassembled WGS sequence"/>
</dbReference>
<evidence type="ECO:0000313" key="5">
    <source>
        <dbReference type="Proteomes" id="UP001201449"/>
    </source>
</evidence>
<dbReference type="PROSITE" id="PS00934">
    <property type="entry name" value="GLYOXALASE_I_1"/>
    <property type="match status" value="1"/>
</dbReference>
<dbReference type="Pfam" id="PF00903">
    <property type="entry name" value="Glyoxalase"/>
    <property type="match status" value="1"/>
</dbReference>
<reference evidence="4 5" key="1">
    <citation type="submission" date="2022-01" db="EMBL/GenBank/DDBJ databases">
        <title>Mariniradius saccharolyticus sp. nov., isolated from sediment of a river.</title>
        <authorList>
            <person name="Liu H."/>
        </authorList>
    </citation>
    <scope>NUCLEOTIDE SEQUENCE [LARGE SCALE GENOMIC DNA]</scope>
    <source>
        <strain evidence="4 5">RY-2</strain>
    </source>
</reference>
<dbReference type="InterPro" id="IPR037523">
    <property type="entry name" value="VOC_core"/>
</dbReference>
<dbReference type="EMBL" id="JAKEVZ010000002">
    <property type="protein sequence ID" value="MCF1750256.1"/>
    <property type="molecule type" value="Genomic_DNA"/>
</dbReference>
<feature type="domain" description="VOC" evidence="3">
    <location>
        <begin position="27"/>
        <end position="148"/>
    </location>
</feature>
<dbReference type="InterPro" id="IPR004360">
    <property type="entry name" value="Glyas_Fos-R_dOase_dom"/>
</dbReference>